<keyword evidence="11" id="KW-1185">Reference proteome</keyword>
<evidence type="ECO:0000256" key="4">
    <source>
        <dbReference type="ARBA" id="ARBA00022679"/>
    </source>
</evidence>
<keyword evidence="8" id="KW-0902">Two-component regulatory system</keyword>
<comment type="caution">
    <text evidence="10">The sequence shown here is derived from an EMBL/GenBank/DDBJ whole genome shotgun (WGS) entry which is preliminary data.</text>
</comment>
<dbReference type="PANTHER" id="PTHR24421">
    <property type="entry name" value="NITRATE/NITRITE SENSOR PROTEIN NARX-RELATED"/>
    <property type="match status" value="1"/>
</dbReference>
<evidence type="ECO:0000256" key="6">
    <source>
        <dbReference type="ARBA" id="ARBA00022777"/>
    </source>
</evidence>
<evidence type="ECO:0000256" key="1">
    <source>
        <dbReference type="ARBA" id="ARBA00000085"/>
    </source>
</evidence>
<dbReference type="SUPFAM" id="SSF55874">
    <property type="entry name" value="ATPase domain of HSP90 chaperone/DNA topoisomerase II/histidine kinase"/>
    <property type="match status" value="1"/>
</dbReference>
<dbReference type="InterPro" id="IPR050482">
    <property type="entry name" value="Sensor_HK_TwoCompSys"/>
</dbReference>
<keyword evidence="7" id="KW-0067">ATP-binding</keyword>
<accession>A0ABT4KBH1</accession>
<evidence type="ECO:0000313" key="10">
    <source>
        <dbReference type="EMBL" id="MCZ4089188.1"/>
    </source>
</evidence>
<evidence type="ECO:0000256" key="7">
    <source>
        <dbReference type="ARBA" id="ARBA00022840"/>
    </source>
</evidence>
<organism evidence="10 11">
    <name type="scientific">Sinorhizobium psoraleae</name>
    <dbReference type="NCBI Taxonomy" id="520838"/>
    <lineage>
        <taxon>Bacteria</taxon>
        <taxon>Pseudomonadati</taxon>
        <taxon>Pseudomonadota</taxon>
        <taxon>Alphaproteobacteria</taxon>
        <taxon>Hyphomicrobiales</taxon>
        <taxon>Rhizobiaceae</taxon>
        <taxon>Sinorhizobium/Ensifer group</taxon>
        <taxon>Sinorhizobium</taxon>
    </lineage>
</organism>
<evidence type="ECO:0000256" key="5">
    <source>
        <dbReference type="ARBA" id="ARBA00022741"/>
    </source>
</evidence>
<dbReference type="InterPro" id="IPR011712">
    <property type="entry name" value="Sig_transdc_His_kin_sub3_dim/P"/>
</dbReference>
<dbReference type="Gene3D" id="3.30.565.10">
    <property type="entry name" value="Histidine kinase-like ATPase, C-terminal domain"/>
    <property type="match status" value="1"/>
</dbReference>
<keyword evidence="3" id="KW-0597">Phosphoprotein</keyword>
<dbReference type="InterPro" id="IPR036890">
    <property type="entry name" value="HATPase_C_sf"/>
</dbReference>
<dbReference type="PANTHER" id="PTHR24421:SF10">
    <property type="entry name" value="NITRATE_NITRITE SENSOR PROTEIN NARQ"/>
    <property type="match status" value="1"/>
</dbReference>
<dbReference type="Pfam" id="PF07730">
    <property type="entry name" value="HisKA_3"/>
    <property type="match status" value="1"/>
</dbReference>
<gene>
    <name evidence="10" type="ORF">O3W52_03640</name>
</gene>
<sequence>MESELAALAEGRRDVITLSGVRGASLGLDQPVTAVVLWHKNRSHYVVTATPDFTARQVEILFESERRARRLIEQQLEAASSEVRFASLARTRLRLARDLHDTLVHSLMALLTQIRLTRHFLSTDPARVSDGLAVAEEAAINGLGRARDAIARLRMPADLEATPDVQVMLSDFAEQTGLEVSVDIDDEARDGLRKYGMAIQRILAEALRNIETHAQARRVRFRAAEEGVEADRRFIVEIRDDGCGFDPSIPSRSISD</sequence>
<evidence type="ECO:0000256" key="8">
    <source>
        <dbReference type="ARBA" id="ARBA00023012"/>
    </source>
</evidence>
<dbReference type="EMBL" id="JAPVOI010000003">
    <property type="protein sequence ID" value="MCZ4089188.1"/>
    <property type="molecule type" value="Genomic_DNA"/>
</dbReference>
<protein>
    <recommendedName>
        <fullName evidence="2">histidine kinase</fullName>
        <ecNumber evidence="2">2.7.13.3</ecNumber>
    </recommendedName>
</protein>
<comment type="catalytic activity">
    <reaction evidence="1">
        <text>ATP + protein L-histidine = ADP + protein N-phospho-L-histidine.</text>
        <dbReference type="EC" id="2.7.13.3"/>
    </reaction>
</comment>
<feature type="domain" description="Signal transduction histidine kinase subgroup 3 dimerisation and phosphoacceptor" evidence="9">
    <location>
        <begin position="92"/>
        <end position="158"/>
    </location>
</feature>
<keyword evidence="6 10" id="KW-0418">Kinase</keyword>
<keyword evidence="5" id="KW-0547">Nucleotide-binding</keyword>
<reference evidence="10" key="1">
    <citation type="submission" date="2022-10" db="EMBL/GenBank/DDBJ databases">
        <title>Whole genome sequencing of three plant growth promoting bacteria isolated from Vachellia tortilis subsp. raddiana in Morocco.</title>
        <authorList>
            <person name="Hnini M."/>
            <person name="Zouagui R."/>
            <person name="Zouagui H."/>
            <person name="Chemao Elfihri M.-W."/>
            <person name="Ibrahimi A."/>
            <person name="Sbabou L."/>
            <person name="Aurag J."/>
        </authorList>
    </citation>
    <scope>NUCLEOTIDE SEQUENCE</scope>
    <source>
        <strain evidence="10">LMR678</strain>
    </source>
</reference>
<dbReference type="EC" id="2.7.13.3" evidence="2"/>
<name>A0ABT4KBH1_9HYPH</name>
<evidence type="ECO:0000256" key="3">
    <source>
        <dbReference type="ARBA" id="ARBA00022553"/>
    </source>
</evidence>
<evidence type="ECO:0000313" key="11">
    <source>
        <dbReference type="Proteomes" id="UP001079430"/>
    </source>
</evidence>
<evidence type="ECO:0000259" key="9">
    <source>
        <dbReference type="Pfam" id="PF07730"/>
    </source>
</evidence>
<dbReference type="Proteomes" id="UP001079430">
    <property type="component" value="Unassembled WGS sequence"/>
</dbReference>
<dbReference type="Gene3D" id="1.20.5.1930">
    <property type="match status" value="1"/>
</dbReference>
<dbReference type="GO" id="GO:0016301">
    <property type="term" value="F:kinase activity"/>
    <property type="evidence" value="ECO:0007669"/>
    <property type="project" value="UniProtKB-KW"/>
</dbReference>
<keyword evidence="4" id="KW-0808">Transferase</keyword>
<proteinExistence type="predicted"/>
<evidence type="ECO:0000256" key="2">
    <source>
        <dbReference type="ARBA" id="ARBA00012438"/>
    </source>
</evidence>